<name>A0ACC4CSY3_POPAL</name>
<comment type="caution">
    <text evidence="1">The sequence shown here is derived from an EMBL/GenBank/DDBJ whole genome shotgun (WGS) entry which is preliminary data.</text>
</comment>
<protein>
    <submittedName>
        <fullName evidence="1">Uncharacterized protein</fullName>
    </submittedName>
</protein>
<proteinExistence type="predicted"/>
<reference evidence="1 2" key="1">
    <citation type="journal article" date="2024" name="Plant Biotechnol. J.">
        <title>Genome and CRISPR/Cas9 system of a widespread forest tree (Populus alba) in the world.</title>
        <authorList>
            <person name="Liu Y.J."/>
            <person name="Jiang P.F."/>
            <person name="Han X.M."/>
            <person name="Li X.Y."/>
            <person name="Wang H.M."/>
            <person name="Wang Y.J."/>
            <person name="Wang X.X."/>
            <person name="Zeng Q.Y."/>
        </authorList>
    </citation>
    <scope>NUCLEOTIDE SEQUENCE [LARGE SCALE GENOMIC DNA]</scope>
    <source>
        <strain evidence="2">cv. PAL-ZL1</strain>
    </source>
</reference>
<dbReference type="EMBL" id="RCHU02000002">
    <property type="protein sequence ID" value="KAL3604212.1"/>
    <property type="molecule type" value="Genomic_DNA"/>
</dbReference>
<organism evidence="1 2">
    <name type="scientific">Populus alba</name>
    <name type="common">White poplar</name>
    <dbReference type="NCBI Taxonomy" id="43335"/>
    <lineage>
        <taxon>Eukaryota</taxon>
        <taxon>Viridiplantae</taxon>
        <taxon>Streptophyta</taxon>
        <taxon>Embryophyta</taxon>
        <taxon>Tracheophyta</taxon>
        <taxon>Spermatophyta</taxon>
        <taxon>Magnoliopsida</taxon>
        <taxon>eudicotyledons</taxon>
        <taxon>Gunneridae</taxon>
        <taxon>Pentapetalae</taxon>
        <taxon>rosids</taxon>
        <taxon>fabids</taxon>
        <taxon>Malpighiales</taxon>
        <taxon>Salicaceae</taxon>
        <taxon>Saliceae</taxon>
        <taxon>Populus</taxon>
    </lineage>
</organism>
<sequence length="181" mass="20616">MRLCLLDVSSGIAFLAGSFFELLVYSVIFQMGARSRDDQCIDCAAKGYAFIQEAHIPRHINVQWNILKFKPSLFREDAMGEVELAGGKGVSVQFMQIYRRSREVGSLQWPWDLCSSVYNCIPVQGIIGHLFFMPRIARLKKLSLSGLLLFKLCIADQFFVQRRHNYKENILKLTMLAVSCG</sequence>
<keyword evidence="2" id="KW-1185">Reference proteome</keyword>
<dbReference type="Proteomes" id="UP000309997">
    <property type="component" value="Unassembled WGS sequence"/>
</dbReference>
<evidence type="ECO:0000313" key="2">
    <source>
        <dbReference type="Proteomes" id="UP000309997"/>
    </source>
</evidence>
<evidence type="ECO:0000313" key="1">
    <source>
        <dbReference type="EMBL" id="KAL3604212.1"/>
    </source>
</evidence>
<accession>A0ACC4CSY3</accession>
<gene>
    <name evidence="1" type="ORF">D5086_005071</name>
</gene>